<dbReference type="PANTHER" id="PTHR45663">
    <property type="entry name" value="GEO12009P1"/>
    <property type="match status" value="1"/>
</dbReference>
<dbReference type="AlphaFoldDB" id="A0A165M350"/>
<dbReference type="Gene3D" id="1.25.40.10">
    <property type="entry name" value="Tetratricopeptide repeat domain"/>
    <property type="match status" value="1"/>
</dbReference>
<dbReference type="PROSITE" id="PS51352">
    <property type="entry name" value="THIOREDOXIN_2"/>
    <property type="match status" value="1"/>
</dbReference>
<dbReference type="Pfam" id="PF14561">
    <property type="entry name" value="TPR_20"/>
    <property type="match status" value="1"/>
</dbReference>
<evidence type="ECO:0000256" key="2">
    <source>
        <dbReference type="ARBA" id="ARBA00022448"/>
    </source>
</evidence>
<dbReference type="FunFam" id="3.40.30.10:FF:000001">
    <property type="entry name" value="Thioredoxin"/>
    <property type="match status" value="1"/>
</dbReference>
<keyword evidence="3" id="KW-0249">Electron transport</keyword>
<dbReference type="GO" id="GO:0006950">
    <property type="term" value="P:response to stress"/>
    <property type="evidence" value="ECO:0007669"/>
    <property type="project" value="UniProtKB-ARBA"/>
</dbReference>
<evidence type="ECO:0000313" key="9">
    <source>
        <dbReference type="Proteomes" id="UP000076481"/>
    </source>
</evidence>
<evidence type="ECO:0000256" key="1">
    <source>
        <dbReference type="ARBA" id="ARBA00008987"/>
    </source>
</evidence>
<dbReference type="InterPro" id="IPR036249">
    <property type="entry name" value="Thioredoxin-like_sf"/>
</dbReference>
<organism evidence="8 9">
    <name type="scientific">Pelodictyon luteolum</name>
    <dbReference type="NCBI Taxonomy" id="1100"/>
    <lineage>
        <taxon>Bacteria</taxon>
        <taxon>Pseudomonadati</taxon>
        <taxon>Chlorobiota</taxon>
        <taxon>Chlorobiia</taxon>
        <taxon>Chlorobiales</taxon>
        <taxon>Chlorobiaceae</taxon>
        <taxon>Chlorobium/Pelodictyon group</taxon>
        <taxon>Pelodictyon</taxon>
    </lineage>
</organism>
<dbReference type="PROSITE" id="PS00194">
    <property type="entry name" value="THIOREDOXIN_1"/>
    <property type="match status" value="1"/>
</dbReference>
<accession>A0A165M350</accession>
<reference evidence="8 9" key="1">
    <citation type="submission" date="2016-03" db="EMBL/GenBank/DDBJ databases">
        <title>Speciation and ecological success in dimly lit waters: horizontal gene transfer in a green sulfur bacteria bloom unveiled by metagenomic assembly.</title>
        <authorList>
            <person name="Llorens-Mares T."/>
            <person name="Liu Z."/>
            <person name="Allen L.Z."/>
            <person name="Rusch D.B."/>
            <person name="Craig M.T."/>
            <person name="Dupont C.L."/>
            <person name="Bryant D.A."/>
            <person name="Casamayor E.O."/>
        </authorList>
    </citation>
    <scope>NUCLEOTIDE SEQUENCE [LARGE SCALE GENOMIC DNA]</scope>
    <source>
        <strain evidence="8">CIII</strain>
    </source>
</reference>
<feature type="domain" description="Thioredoxin" evidence="7">
    <location>
        <begin position="1"/>
        <end position="107"/>
    </location>
</feature>
<dbReference type="InterPro" id="IPR017937">
    <property type="entry name" value="Thioredoxin_CS"/>
</dbReference>
<dbReference type="GO" id="GO:0005737">
    <property type="term" value="C:cytoplasm"/>
    <property type="evidence" value="ECO:0007669"/>
    <property type="project" value="TreeGrafter"/>
</dbReference>
<comment type="similarity">
    <text evidence="1">Belongs to the thioredoxin family.</text>
</comment>
<proteinExistence type="inferred from homology"/>
<dbReference type="PRINTS" id="PR00421">
    <property type="entry name" value="THIOREDOXIN"/>
</dbReference>
<dbReference type="Gene3D" id="3.40.30.10">
    <property type="entry name" value="Glutaredoxin"/>
    <property type="match status" value="1"/>
</dbReference>
<evidence type="ECO:0000256" key="3">
    <source>
        <dbReference type="ARBA" id="ARBA00022982"/>
    </source>
</evidence>
<dbReference type="PANTHER" id="PTHR45663:SF11">
    <property type="entry name" value="GEO12009P1"/>
    <property type="match status" value="1"/>
</dbReference>
<dbReference type="GO" id="GO:0015035">
    <property type="term" value="F:protein-disulfide reductase activity"/>
    <property type="evidence" value="ECO:0007669"/>
    <property type="project" value="UniProtKB-UniRule"/>
</dbReference>
<comment type="caution">
    <text evidence="8">The sequence shown here is derived from an EMBL/GenBank/DDBJ whole genome shotgun (WGS) entry which is preliminary data.</text>
</comment>
<evidence type="ECO:0000256" key="4">
    <source>
        <dbReference type="ARBA" id="ARBA00023157"/>
    </source>
</evidence>
<dbReference type="CDD" id="cd02947">
    <property type="entry name" value="TRX_family"/>
    <property type="match status" value="1"/>
</dbReference>
<evidence type="ECO:0000256" key="5">
    <source>
        <dbReference type="ARBA" id="ARBA00023284"/>
    </source>
</evidence>
<dbReference type="RefSeq" id="WP_303681057.1">
    <property type="nucleotide sequence ID" value="NZ_LVWG01000018.1"/>
</dbReference>
<dbReference type="EMBL" id="LVWG01000018">
    <property type="protein sequence ID" value="KZK74757.1"/>
    <property type="molecule type" value="Genomic_DNA"/>
</dbReference>
<dbReference type="Proteomes" id="UP000076481">
    <property type="component" value="Unassembled WGS sequence"/>
</dbReference>
<dbReference type="InterPro" id="IPR011990">
    <property type="entry name" value="TPR-like_helical_dom_sf"/>
</dbReference>
<dbReference type="Pfam" id="PF00085">
    <property type="entry name" value="Thioredoxin"/>
    <property type="match status" value="1"/>
</dbReference>
<evidence type="ECO:0000256" key="6">
    <source>
        <dbReference type="NCBIfam" id="TIGR01068"/>
    </source>
</evidence>
<evidence type="ECO:0000259" key="7">
    <source>
        <dbReference type="PROSITE" id="PS51352"/>
    </source>
</evidence>
<protein>
    <recommendedName>
        <fullName evidence="6">Thioredoxin</fullName>
    </recommendedName>
</protein>
<name>A0A165M350_PELLU</name>
<keyword evidence="5" id="KW-0676">Redox-active center</keyword>
<sequence length="268" mass="30188">MAEPVSFDFQRDVIDRSYDLPVLVDFWAEWCAPCRMLAPVLEKLAERHIGGWVLVKVNTEEYPDIASRYQIRGIPAVMLFSGGEVRDSFTGALAEHQIEEWLQKAVPGPYAKEVLLAEEFIREGKLSMALSVLEGVIESEPGNLKALSLLLKLKLFSAPGYVLALSPKLDAEVEYMELAGTLKTLARLLDASLSAFPEDDLRADYLAAIECLRREDFDGALKGFIDVLRRNRGYDDDGSRTACIAIFRFLGEEHEVSIRHRRSFDRAF</sequence>
<dbReference type="SUPFAM" id="SSF52833">
    <property type="entry name" value="Thioredoxin-like"/>
    <property type="match status" value="1"/>
</dbReference>
<evidence type="ECO:0000313" key="8">
    <source>
        <dbReference type="EMBL" id="KZK74757.1"/>
    </source>
</evidence>
<dbReference type="InterPro" id="IPR005746">
    <property type="entry name" value="Thioredoxin"/>
</dbReference>
<dbReference type="InterPro" id="IPR013766">
    <property type="entry name" value="Thioredoxin_domain"/>
</dbReference>
<dbReference type="NCBIfam" id="TIGR01068">
    <property type="entry name" value="thioredoxin"/>
    <property type="match status" value="1"/>
</dbReference>
<gene>
    <name evidence="8" type="ORF">A3K90_05910</name>
</gene>
<keyword evidence="2" id="KW-0813">Transport</keyword>
<keyword evidence="4" id="KW-1015">Disulfide bond</keyword>